<evidence type="ECO:0000313" key="4">
    <source>
        <dbReference type="Proteomes" id="UP000013941"/>
    </source>
</evidence>
<dbReference type="Pfam" id="PF00581">
    <property type="entry name" value="Rhodanese"/>
    <property type="match status" value="1"/>
</dbReference>
<name>R4RPA4_PHYAS</name>
<dbReference type="SUPFAM" id="SSF52821">
    <property type="entry name" value="Rhodanese/Cell cycle control phosphatase"/>
    <property type="match status" value="1"/>
</dbReference>
<dbReference type="OrthoDB" id="9778326at2"/>
<dbReference type="GO" id="GO:0006400">
    <property type="term" value="P:tRNA modification"/>
    <property type="evidence" value="ECO:0007669"/>
    <property type="project" value="UniProtKB-UniRule"/>
</dbReference>
<dbReference type="NCBIfam" id="NF001135">
    <property type="entry name" value="PRK00142.1-3"/>
    <property type="match status" value="1"/>
</dbReference>
<dbReference type="InterPro" id="IPR040503">
    <property type="entry name" value="TRHO_N"/>
</dbReference>
<dbReference type="HAMAP" id="MF_00469">
    <property type="entry name" value="TrhO"/>
    <property type="match status" value="1"/>
</dbReference>
<reference evidence="3 4" key="1">
    <citation type="journal article" date="2013" name="BMC Genomics">
        <title>Comparison of the complete genome sequence of two closely related isolates of 'Candidatus Phytoplasma australiense' reveals genome plasticity.</title>
        <authorList>
            <person name="Andersen M.T."/>
            <person name="Liefting L.W."/>
            <person name="Havukkala I."/>
            <person name="Beever R.E."/>
        </authorList>
    </citation>
    <scope>NUCLEOTIDE SEQUENCE [LARGE SCALE GENOMIC DNA]</scope>
    <source>
        <strain evidence="3 4">NZSb11</strain>
    </source>
</reference>
<dbReference type="EMBL" id="CP002548">
    <property type="protein sequence ID" value="AGL90316.1"/>
    <property type="molecule type" value="Genomic_DNA"/>
</dbReference>
<accession>R4RPA4</accession>
<feature type="domain" description="Rhodanese" evidence="2">
    <location>
        <begin position="127"/>
        <end position="221"/>
    </location>
</feature>
<evidence type="ECO:0000256" key="1">
    <source>
        <dbReference type="HAMAP-Rule" id="MF_00469"/>
    </source>
</evidence>
<dbReference type="PATRIC" id="fig|980422.3.peg.370"/>
<dbReference type="InterPro" id="IPR022111">
    <property type="entry name" value="Rhodanese_C"/>
</dbReference>
<dbReference type="PROSITE" id="PS50206">
    <property type="entry name" value="RHODANESE_3"/>
    <property type="match status" value="1"/>
</dbReference>
<dbReference type="InterPro" id="IPR020936">
    <property type="entry name" value="TrhO"/>
</dbReference>
<comment type="similarity">
    <text evidence="1">Belongs to the TrhO family.</text>
</comment>
<dbReference type="EC" id="1.14.-.-" evidence="1"/>
<evidence type="ECO:0000259" key="2">
    <source>
        <dbReference type="PROSITE" id="PS50206"/>
    </source>
</evidence>
<dbReference type="PANTHER" id="PTHR43268">
    <property type="entry name" value="THIOSULFATE SULFURTRANSFERASE/RHODANESE-LIKE DOMAIN-CONTAINING PROTEIN 2"/>
    <property type="match status" value="1"/>
</dbReference>
<dbReference type="Pfam" id="PF17773">
    <property type="entry name" value="UPF0176_N"/>
    <property type="match status" value="1"/>
</dbReference>
<dbReference type="SMART" id="SM00450">
    <property type="entry name" value="RHOD"/>
    <property type="match status" value="1"/>
</dbReference>
<dbReference type="CDD" id="cd01518">
    <property type="entry name" value="RHOD_YceA"/>
    <property type="match status" value="1"/>
</dbReference>
<dbReference type="InterPro" id="IPR036873">
    <property type="entry name" value="Rhodanese-like_dom_sf"/>
</dbReference>
<keyword evidence="4" id="KW-1185">Reference proteome</keyword>
<evidence type="ECO:0000313" key="3">
    <source>
        <dbReference type="EMBL" id="AGL90316.1"/>
    </source>
</evidence>
<dbReference type="InterPro" id="IPR001763">
    <property type="entry name" value="Rhodanese-like_dom"/>
</dbReference>
<keyword evidence="1" id="KW-0819">tRNA processing</keyword>
<dbReference type="PANTHER" id="PTHR43268:SF3">
    <property type="entry name" value="RHODANESE-LIKE DOMAIN-CONTAINING PROTEIN 7-RELATED"/>
    <property type="match status" value="1"/>
</dbReference>
<dbReference type="Proteomes" id="UP000013941">
    <property type="component" value="Chromosome"/>
</dbReference>
<proteinExistence type="inferred from homology"/>
<dbReference type="AlphaFoldDB" id="R4RPA4"/>
<gene>
    <name evidence="3" type="primary">yceA</name>
    <name evidence="1" type="synonym">trhO</name>
    <name evidence="3" type="ORF">SLY_0396</name>
</gene>
<dbReference type="RefSeq" id="WP_015637892.1">
    <property type="nucleotide sequence ID" value="NC_021236.1"/>
</dbReference>
<comment type="function">
    <text evidence="1">Catalyzes oxygen-dependent 5-hydroxyuridine (ho5U) modification at position 34 in tRNAs.</text>
</comment>
<dbReference type="HOGENOM" id="CLU_038878_0_0_14"/>
<dbReference type="Gene3D" id="3.40.250.10">
    <property type="entry name" value="Rhodanese-like domain"/>
    <property type="match status" value="1"/>
</dbReference>
<protein>
    <recommendedName>
        <fullName evidence="1">tRNA uridine(34) hydroxylase</fullName>
        <ecNumber evidence="1">1.14.-.-</ecNumber>
    </recommendedName>
    <alternativeName>
        <fullName evidence="1">tRNA hydroxylation protein O</fullName>
    </alternativeName>
</protein>
<dbReference type="GO" id="GO:0016705">
    <property type="term" value="F:oxidoreductase activity, acting on paired donors, with incorporation or reduction of molecular oxygen"/>
    <property type="evidence" value="ECO:0007669"/>
    <property type="project" value="UniProtKB-UniRule"/>
</dbReference>
<sequence length="306" mass="36125">MTPTKEYQVILYYQYTKIDDVQLFRDNHFKYCQSLELQGRVIVSQEGINGTLSGTKSNLQTYMQHLKKDHRFSDIVFKIDQATKHLFPRLSVKVKKEIVNFNFNQELDMDKNKGTYLTPESFYHAMQQKDTLILDARNDYEYDVGHFRNALNPKIKHFRDLPEWVEKNVSLLQNKKILTYCTGGVRCEKFSSFLKQKGIQEVYQLEGGVISYMQNPQTQGVLWDGQMYVFDQRITIPVNQKEHVIVGKDYFDQTPCERYINCSNPECNKQILCNEENEHKYLGACSKKCRLHPSNRYLLKRNNQQL</sequence>
<dbReference type="KEGG" id="nzs:SLY_0396"/>
<keyword evidence="1" id="KW-0560">Oxidoreductase</keyword>
<comment type="catalytic activity">
    <reaction evidence="1">
        <text>uridine(34) in tRNA + AH2 + O2 = 5-hydroxyuridine(34) in tRNA + A + H2O</text>
        <dbReference type="Rhea" id="RHEA:64224"/>
        <dbReference type="Rhea" id="RHEA-COMP:11727"/>
        <dbReference type="Rhea" id="RHEA-COMP:13381"/>
        <dbReference type="ChEBI" id="CHEBI:13193"/>
        <dbReference type="ChEBI" id="CHEBI:15377"/>
        <dbReference type="ChEBI" id="CHEBI:15379"/>
        <dbReference type="ChEBI" id="CHEBI:17499"/>
        <dbReference type="ChEBI" id="CHEBI:65315"/>
        <dbReference type="ChEBI" id="CHEBI:136877"/>
    </reaction>
</comment>
<dbReference type="Pfam" id="PF12368">
    <property type="entry name" value="Rhodanese_C"/>
    <property type="match status" value="1"/>
</dbReference>
<organism evidence="3 4">
    <name type="scientific">Strawberry lethal yellows phytoplasma (CPA) str. NZSb11</name>
    <dbReference type="NCBI Taxonomy" id="980422"/>
    <lineage>
        <taxon>Bacteria</taxon>
        <taxon>Bacillati</taxon>
        <taxon>Mycoplasmatota</taxon>
        <taxon>Mollicutes</taxon>
        <taxon>Acholeplasmatales</taxon>
        <taxon>Acholeplasmataceae</taxon>
        <taxon>Candidatus Phytoplasma</taxon>
        <taxon>16SrXII (Stolbur group)</taxon>
    </lineage>
</organism>
<dbReference type="Gene3D" id="3.30.70.100">
    <property type="match status" value="1"/>
</dbReference>